<comment type="caution">
    <text evidence="2">The sequence shown here is derived from an EMBL/GenBank/DDBJ whole genome shotgun (WGS) entry which is preliminary data.</text>
</comment>
<dbReference type="AlphaFoldDB" id="A0AAE1FSK1"/>
<dbReference type="EMBL" id="JAWQEG010001398">
    <property type="protein sequence ID" value="KAK3879777.1"/>
    <property type="molecule type" value="Genomic_DNA"/>
</dbReference>
<protein>
    <submittedName>
        <fullName evidence="2">Uncharacterized protein</fullName>
    </submittedName>
</protein>
<proteinExistence type="predicted"/>
<evidence type="ECO:0000256" key="1">
    <source>
        <dbReference type="SAM" id="MobiDB-lite"/>
    </source>
</evidence>
<dbReference type="Proteomes" id="UP001286313">
    <property type="component" value="Unassembled WGS sequence"/>
</dbReference>
<organism evidence="2 3">
    <name type="scientific">Petrolisthes cinctipes</name>
    <name type="common">Flat porcelain crab</name>
    <dbReference type="NCBI Taxonomy" id="88211"/>
    <lineage>
        <taxon>Eukaryota</taxon>
        <taxon>Metazoa</taxon>
        <taxon>Ecdysozoa</taxon>
        <taxon>Arthropoda</taxon>
        <taxon>Crustacea</taxon>
        <taxon>Multicrustacea</taxon>
        <taxon>Malacostraca</taxon>
        <taxon>Eumalacostraca</taxon>
        <taxon>Eucarida</taxon>
        <taxon>Decapoda</taxon>
        <taxon>Pleocyemata</taxon>
        <taxon>Anomura</taxon>
        <taxon>Galatheoidea</taxon>
        <taxon>Porcellanidae</taxon>
        <taxon>Petrolisthes</taxon>
    </lineage>
</organism>
<gene>
    <name evidence="2" type="ORF">Pcinc_015678</name>
</gene>
<evidence type="ECO:0000313" key="3">
    <source>
        <dbReference type="Proteomes" id="UP001286313"/>
    </source>
</evidence>
<feature type="region of interest" description="Disordered" evidence="1">
    <location>
        <begin position="1"/>
        <end position="52"/>
    </location>
</feature>
<accession>A0AAE1FSK1</accession>
<feature type="compositionally biased region" description="Basic and acidic residues" evidence="1">
    <location>
        <begin position="1"/>
        <end position="10"/>
    </location>
</feature>
<evidence type="ECO:0000313" key="2">
    <source>
        <dbReference type="EMBL" id="KAK3879777.1"/>
    </source>
</evidence>
<keyword evidence="3" id="KW-1185">Reference proteome</keyword>
<sequence>MSDRYKRNLEESGMLQVELRPPVESEIHSRRRRDALEDAAGGAAASEEMDRPMYKRSVEWDTRGHMLDGGGLGEFSTMKKRR</sequence>
<name>A0AAE1FSK1_PETCI</name>
<reference evidence="2" key="1">
    <citation type="submission" date="2023-10" db="EMBL/GenBank/DDBJ databases">
        <title>Genome assemblies of two species of porcelain crab, Petrolisthes cinctipes and Petrolisthes manimaculis (Anomura: Porcellanidae).</title>
        <authorList>
            <person name="Angst P."/>
        </authorList>
    </citation>
    <scope>NUCLEOTIDE SEQUENCE</scope>
    <source>
        <strain evidence="2">PB745_01</strain>
        <tissue evidence="2">Gill</tissue>
    </source>
</reference>